<dbReference type="EMBL" id="SSOP01000013">
    <property type="protein sequence ID" value="KAB5595048.1"/>
    <property type="molecule type" value="Genomic_DNA"/>
</dbReference>
<organism evidence="2 3">
    <name type="scientific">Ceratobasidium theobromae</name>
    <dbReference type="NCBI Taxonomy" id="1582974"/>
    <lineage>
        <taxon>Eukaryota</taxon>
        <taxon>Fungi</taxon>
        <taxon>Dikarya</taxon>
        <taxon>Basidiomycota</taxon>
        <taxon>Agaricomycotina</taxon>
        <taxon>Agaricomycetes</taxon>
        <taxon>Cantharellales</taxon>
        <taxon>Ceratobasidiaceae</taxon>
        <taxon>Ceratobasidium</taxon>
    </lineage>
</organism>
<accession>A0A5N5QTR8</accession>
<protein>
    <submittedName>
        <fullName evidence="2">Uncharacterized protein</fullName>
    </submittedName>
</protein>
<evidence type="ECO:0000313" key="2">
    <source>
        <dbReference type="EMBL" id="KAB5595048.1"/>
    </source>
</evidence>
<gene>
    <name evidence="2" type="ORF">CTheo_1509</name>
</gene>
<keyword evidence="3" id="KW-1185">Reference proteome</keyword>
<evidence type="ECO:0000256" key="1">
    <source>
        <dbReference type="SAM" id="MobiDB-lite"/>
    </source>
</evidence>
<dbReference type="AlphaFoldDB" id="A0A5N5QTR8"/>
<feature type="region of interest" description="Disordered" evidence="1">
    <location>
        <begin position="101"/>
        <end position="132"/>
    </location>
</feature>
<reference evidence="2 3" key="1">
    <citation type="journal article" date="2019" name="Fungal Biol. Biotechnol.">
        <title>Draft genome sequence of fastidious pathogen Ceratobasidium theobromae, which causes vascular-streak dieback in Theobroma cacao.</title>
        <authorList>
            <person name="Ali S.S."/>
            <person name="Asman A."/>
            <person name="Shao J."/>
            <person name="Firmansyah A.P."/>
            <person name="Susilo A.W."/>
            <person name="Rosmana A."/>
            <person name="McMahon P."/>
            <person name="Junaid M."/>
            <person name="Guest D."/>
            <person name="Kheng T.Y."/>
            <person name="Meinhardt L.W."/>
            <person name="Bailey B.A."/>
        </authorList>
    </citation>
    <scope>NUCLEOTIDE SEQUENCE [LARGE SCALE GENOMIC DNA]</scope>
    <source>
        <strain evidence="2 3">CT2</strain>
    </source>
</reference>
<proteinExistence type="predicted"/>
<feature type="compositionally biased region" description="Basic and acidic residues" evidence="1">
    <location>
        <begin position="101"/>
        <end position="111"/>
    </location>
</feature>
<evidence type="ECO:0000313" key="3">
    <source>
        <dbReference type="Proteomes" id="UP000383932"/>
    </source>
</evidence>
<name>A0A5N5QTR8_9AGAM</name>
<comment type="caution">
    <text evidence="2">The sequence shown here is derived from an EMBL/GenBank/DDBJ whole genome shotgun (WGS) entry which is preliminary data.</text>
</comment>
<sequence length="149" mass="16626">MESYLGIKLEREKALALSSEPRPIEINFARQRAAEVDSEVFEAAKGDQKKSGAARKVWWEMTDDAPDAVRPPHPGIYSHSTLTIEQEPIVPSLIAKELEERRNKLSEDQEAHAGIAKRVDGPNPLPGKPRSVFTFIDTSVKKPTKKVRA</sequence>
<dbReference type="Proteomes" id="UP000383932">
    <property type="component" value="Unassembled WGS sequence"/>
</dbReference>
<dbReference type="OrthoDB" id="10052321at2759"/>